<evidence type="ECO:0000313" key="2">
    <source>
        <dbReference type="Proteomes" id="UP000002287"/>
    </source>
</evidence>
<dbReference type="EMBL" id="CP000621">
    <property type="protein sequence ID" value="ABO60537.1"/>
    <property type="molecule type" value="Genomic_DNA"/>
</dbReference>
<gene>
    <name evidence="1" type="ordered locus">Bcep1808_7667</name>
</gene>
<evidence type="ECO:0000313" key="1">
    <source>
        <dbReference type="EMBL" id="ABO60537.1"/>
    </source>
</evidence>
<geneLocation type="plasmid" evidence="1 2">
    <name>pBVIE05</name>
</geneLocation>
<dbReference type="HOGENOM" id="CLU_3341462_0_0_4"/>
<accession>A4JW84</accession>
<dbReference type="KEGG" id="bvi:Bcep1808_7667"/>
<proteinExistence type="predicted"/>
<name>A4JW84_BURVG</name>
<sequence length="37" mass="4333">MHRAALATYELQLPGHRQTPRVTLEYRNTNIDSGYMQ</sequence>
<dbReference type="Proteomes" id="UP000002287">
    <property type="component" value="Plasmid pBVIE05"/>
</dbReference>
<organism evidence="1 2">
    <name type="scientific">Burkholderia vietnamiensis (strain G4 / LMG 22486)</name>
    <name type="common">Burkholderia cepacia (strain R1808)</name>
    <dbReference type="NCBI Taxonomy" id="269482"/>
    <lineage>
        <taxon>Bacteria</taxon>
        <taxon>Pseudomonadati</taxon>
        <taxon>Pseudomonadota</taxon>
        <taxon>Betaproteobacteria</taxon>
        <taxon>Burkholderiales</taxon>
        <taxon>Burkholderiaceae</taxon>
        <taxon>Burkholderia</taxon>
        <taxon>Burkholderia cepacia complex</taxon>
    </lineage>
</organism>
<keyword evidence="1" id="KW-0614">Plasmid</keyword>
<dbReference type="AlphaFoldDB" id="A4JW84"/>
<protein>
    <submittedName>
        <fullName evidence="1">Uncharacterized protein</fullName>
    </submittedName>
</protein>
<reference evidence="1 2" key="1">
    <citation type="submission" date="2007-03" db="EMBL/GenBank/DDBJ databases">
        <title>Complete sequence of plasmid pBVIE05 of Burkholderia vietnamiensis G4.</title>
        <authorList>
            <consortium name="US DOE Joint Genome Institute"/>
            <person name="Copeland A."/>
            <person name="Lucas S."/>
            <person name="Lapidus A."/>
            <person name="Barry K."/>
            <person name="Detter J.C."/>
            <person name="Glavina del Rio T."/>
            <person name="Hammon N."/>
            <person name="Israni S."/>
            <person name="Dalin E."/>
            <person name="Tice H."/>
            <person name="Pitluck S."/>
            <person name="Chain P."/>
            <person name="Malfatti S."/>
            <person name="Shin M."/>
            <person name="Vergez L."/>
            <person name="Schmutz J."/>
            <person name="Larimer F."/>
            <person name="Land M."/>
            <person name="Hauser L."/>
            <person name="Kyrpides N."/>
            <person name="Tiedje J."/>
            <person name="Richardson P."/>
        </authorList>
    </citation>
    <scope>NUCLEOTIDE SEQUENCE [LARGE SCALE GENOMIC DNA]</scope>
    <source>
        <strain evidence="2">G4 / LMG 22486</strain>
        <plasmid evidence="1 2">pBVIE05</plasmid>
    </source>
</reference>